<gene>
    <name evidence="1" type="ORF">SCLCIDRAFT_137316</name>
</gene>
<dbReference type="OrthoDB" id="2647060at2759"/>
<dbReference type="HOGENOM" id="CLU_004552_8_0_1"/>
<keyword evidence="2" id="KW-1185">Reference proteome</keyword>
<proteinExistence type="predicted"/>
<sequence length="79" mass="8871">GFVSINVLSCHCSTLHQMLTSHGLFPTMPSQPQMAVSVELLDFYRVLFERSCNAINALAATLSTYYMRQGFRVTKPQSK</sequence>
<protein>
    <recommendedName>
        <fullName evidence="3">CxC1-like cysteine cluster associated with KDZ transposases domain-containing protein</fullName>
    </recommendedName>
</protein>
<dbReference type="AlphaFoldDB" id="A0A0C3D041"/>
<evidence type="ECO:0000313" key="1">
    <source>
        <dbReference type="EMBL" id="KIM54165.1"/>
    </source>
</evidence>
<dbReference type="EMBL" id="KN822160">
    <property type="protein sequence ID" value="KIM54165.1"/>
    <property type="molecule type" value="Genomic_DNA"/>
</dbReference>
<name>A0A0C3D041_9AGAM</name>
<evidence type="ECO:0000313" key="2">
    <source>
        <dbReference type="Proteomes" id="UP000053989"/>
    </source>
</evidence>
<dbReference type="Proteomes" id="UP000053989">
    <property type="component" value="Unassembled WGS sequence"/>
</dbReference>
<dbReference type="InParanoid" id="A0A0C3D041"/>
<accession>A0A0C3D041</accession>
<reference evidence="2" key="2">
    <citation type="submission" date="2015-01" db="EMBL/GenBank/DDBJ databases">
        <title>Evolutionary Origins and Diversification of the Mycorrhizal Mutualists.</title>
        <authorList>
            <consortium name="DOE Joint Genome Institute"/>
            <consortium name="Mycorrhizal Genomics Consortium"/>
            <person name="Kohler A."/>
            <person name="Kuo A."/>
            <person name="Nagy L.G."/>
            <person name="Floudas D."/>
            <person name="Copeland A."/>
            <person name="Barry K.W."/>
            <person name="Cichocki N."/>
            <person name="Veneault-Fourrey C."/>
            <person name="LaButti K."/>
            <person name="Lindquist E.A."/>
            <person name="Lipzen A."/>
            <person name="Lundell T."/>
            <person name="Morin E."/>
            <person name="Murat C."/>
            <person name="Riley R."/>
            <person name="Ohm R."/>
            <person name="Sun H."/>
            <person name="Tunlid A."/>
            <person name="Henrissat B."/>
            <person name="Grigoriev I.V."/>
            <person name="Hibbett D.S."/>
            <person name="Martin F."/>
        </authorList>
    </citation>
    <scope>NUCLEOTIDE SEQUENCE [LARGE SCALE GENOMIC DNA]</scope>
    <source>
        <strain evidence="2">Foug A</strain>
    </source>
</reference>
<feature type="non-terminal residue" evidence="1">
    <location>
        <position position="1"/>
    </location>
</feature>
<dbReference type="STRING" id="1036808.A0A0C3D041"/>
<evidence type="ECO:0008006" key="3">
    <source>
        <dbReference type="Google" id="ProtNLM"/>
    </source>
</evidence>
<organism evidence="1 2">
    <name type="scientific">Scleroderma citrinum Foug A</name>
    <dbReference type="NCBI Taxonomy" id="1036808"/>
    <lineage>
        <taxon>Eukaryota</taxon>
        <taxon>Fungi</taxon>
        <taxon>Dikarya</taxon>
        <taxon>Basidiomycota</taxon>
        <taxon>Agaricomycotina</taxon>
        <taxon>Agaricomycetes</taxon>
        <taxon>Agaricomycetidae</taxon>
        <taxon>Boletales</taxon>
        <taxon>Sclerodermatineae</taxon>
        <taxon>Sclerodermataceae</taxon>
        <taxon>Scleroderma</taxon>
    </lineage>
</organism>
<reference evidence="1 2" key="1">
    <citation type="submission" date="2014-04" db="EMBL/GenBank/DDBJ databases">
        <authorList>
            <consortium name="DOE Joint Genome Institute"/>
            <person name="Kuo A."/>
            <person name="Kohler A."/>
            <person name="Nagy L.G."/>
            <person name="Floudas D."/>
            <person name="Copeland A."/>
            <person name="Barry K.W."/>
            <person name="Cichocki N."/>
            <person name="Veneault-Fourrey C."/>
            <person name="LaButti K."/>
            <person name="Lindquist E.A."/>
            <person name="Lipzen A."/>
            <person name="Lundell T."/>
            <person name="Morin E."/>
            <person name="Murat C."/>
            <person name="Sun H."/>
            <person name="Tunlid A."/>
            <person name="Henrissat B."/>
            <person name="Grigoriev I.V."/>
            <person name="Hibbett D.S."/>
            <person name="Martin F."/>
            <person name="Nordberg H.P."/>
            <person name="Cantor M.N."/>
            <person name="Hua S.X."/>
        </authorList>
    </citation>
    <scope>NUCLEOTIDE SEQUENCE [LARGE SCALE GENOMIC DNA]</scope>
    <source>
        <strain evidence="1 2">Foug A</strain>
    </source>
</reference>